<dbReference type="PANTHER" id="PTHR34853">
    <property type="match status" value="1"/>
</dbReference>
<dbReference type="Gene3D" id="3.40.50.1820">
    <property type="entry name" value="alpha/beta hydrolase"/>
    <property type="match status" value="1"/>
</dbReference>
<dbReference type="InterPro" id="IPR029058">
    <property type="entry name" value="AB_hydrolase_fold"/>
</dbReference>
<dbReference type="GO" id="GO:0004806">
    <property type="term" value="F:triacylglycerol lipase activity"/>
    <property type="evidence" value="ECO:0007669"/>
    <property type="project" value="InterPro"/>
</dbReference>
<dbReference type="PANTHER" id="PTHR34853:SF1">
    <property type="entry name" value="LIPASE 5"/>
    <property type="match status" value="1"/>
</dbReference>
<sequence length="265" mass="29725">HSPTEAFPIFTYQHGTVILDSQAPSITGISADNVEILMISLISAPSGFITVIPDYTGIGDPDKYHPYIIANPHTEALVNMIRSVKQLSIALEGNDGFQFNDQLFLAGYSDGGYATLASQRGIQIDYPDEFSVTASFPMAGPYDLSGTMVDYFLSEPEYTQPYYVPYVLTSHLWYYQGLDVDFAEYFEPFWADTLPSLFDGTHSGSEINDLMPGNPLDILLDDVLEEFENDEDHFFRQSLEENTLLDWVPESPTYFYHGMGDDIVP</sequence>
<feature type="non-terminal residue" evidence="1">
    <location>
        <position position="265"/>
    </location>
</feature>
<dbReference type="GO" id="GO:0016042">
    <property type="term" value="P:lipid catabolic process"/>
    <property type="evidence" value="ECO:0007669"/>
    <property type="project" value="InterPro"/>
</dbReference>
<reference evidence="1" key="1">
    <citation type="submission" date="2018-05" db="EMBL/GenBank/DDBJ databases">
        <authorList>
            <person name="Lanie J.A."/>
            <person name="Ng W.-L."/>
            <person name="Kazmierczak K.M."/>
            <person name="Andrzejewski T.M."/>
            <person name="Davidsen T.M."/>
            <person name="Wayne K.J."/>
            <person name="Tettelin H."/>
            <person name="Glass J.I."/>
            <person name="Rusch D."/>
            <person name="Podicherti R."/>
            <person name="Tsui H.-C.T."/>
            <person name="Winkler M.E."/>
        </authorList>
    </citation>
    <scope>NUCLEOTIDE SEQUENCE</scope>
</reference>
<dbReference type="AlphaFoldDB" id="A0A382YAI3"/>
<gene>
    <name evidence="1" type="ORF">METZ01_LOCUS433166</name>
</gene>
<dbReference type="InterPro" id="IPR005152">
    <property type="entry name" value="Lipase_secreted"/>
</dbReference>
<dbReference type="SUPFAM" id="SSF53474">
    <property type="entry name" value="alpha/beta-Hydrolases"/>
    <property type="match status" value="1"/>
</dbReference>
<feature type="non-terminal residue" evidence="1">
    <location>
        <position position="1"/>
    </location>
</feature>
<accession>A0A382YAI3</accession>
<name>A0A382YAI3_9ZZZZ</name>
<evidence type="ECO:0000313" key="1">
    <source>
        <dbReference type="EMBL" id="SVD80312.1"/>
    </source>
</evidence>
<organism evidence="1">
    <name type="scientific">marine metagenome</name>
    <dbReference type="NCBI Taxonomy" id="408172"/>
    <lineage>
        <taxon>unclassified sequences</taxon>
        <taxon>metagenomes</taxon>
        <taxon>ecological metagenomes</taxon>
    </lineage>
</organism>
<dbReference type="Gene3D" id="1.10.260.160">
    <property type="match status" value="1"/>
</dbReference>
<dbReference type="EMBL" id="UINC01174273">
    <property type="protein sequence ID" value="SVD80312.1"/>
    <property type="molecule type" value="Genomic_DNA"/>
</dbReference>
<proteinExistence type="predicted"/>
<protein>
    <submittedName>
        <fullName evidence="1">Uncharacterized protein</fullName>
    </submittedName>
</protein>